<dbReference type="Pfam" id="PF06808">
    <property type="entry name" value="DctM"/>
    <property type="match status" value="1"/>
</dbReference>
<evidence type="ECO:0000256" key="6">
    <source>
        <dbReference type="ARBA" id="ARBA00023136"/>
    </source>
</evidence>
<feature type="transmembrane region" description="Helical" evidence="7">
    <location>
        <begin position="135"/>
        <end position="158"/>
    </location>
</feature>
<feature type="transmembrane region" description="Helical" evidence="7">
    <location>
        <begin position="393"/>
        <end position="414"/>
    </location>
</feature>
<evidence type="ECO:0000256" key="7">
    <source>
        <dbReference type="SAM" id="Phobius"/>
    </source>
</evidence>
<feature type="transmembrane region" description="Helical" evidence="7">
    <location>
        <begin position="54"/>
        <end position="72"/>
    </location>
</feature>
<dbReference type="EMBL" id="LAZR01016991">
    <property type="protein sequence ID" value="KKM02227.1"/>
    <property type="molecule type" value="Genomic_DNA"/>
</dbReference>
<organism evidence="9">
    <name type="scientific">marine sediment metagenome</name>
    <dbReference type="NCBI Taxonomy" id="412755"/>
    <lineage>
        <taxon>unclassified sequences</taxon>
        <taxon>metagenomes</taxon>
        <taxon>ecological metagenomes</taxon>
    </lineage>
</organism>
<feature type="transmembrane region" description="Helical" evidence="7">
    <location>
        <begin position="334"/>
        <end position="351"/>
    </location>
</feature>
<proteinExistence type="predicted"/>
<dbReference type="AlphaFoldDB" id="A0A0F9HGC7"/>
<feature type="transmembrane region" description="Helical" evidence="7">
    <location>
        <begin position="93"/>
        <end position="115"/>
    </location>
</feature>
<comment type="caution">
    <text evidence="9">The sequence shown here is derived from an EMBL/GenBank/DDBJ whole genome shotgun (WGS) entry which is preliminary data.</text>
</comment>
<feature type="transmembrane region" description="Helical" evidence="7">
    <location>
        <begin position="357"/>
        <end position="381"/>
    </location>
</feature>
<evidence type="ECO:0000256" key="3">
    <source>
        <dbReference type="ARBA" id="ARBA00022519"/>
    </source>
</evidence>
<dbReference type="PANTHER" id="PTHR33362">
    <property type="entry name" value="SIALIC ACID TRAP TRANSPORTER PERMEASE PROTEIN SIAT-RELATED"/>
    <property type="match status" value="1"/>
</dbReference>
<accession>A0A0F9HGC7</accession>
<keyword evidence="6 7" id="KW-0472">Membrane</keyword>
<reference evidence="9" key="1">
    <citation type="journal article" date="2015" name="Nature">
        <title>Complex archaea that bridge the gap between prokaryotes and eukaryotes.</title>
        <authorList>
            <person name="Spang A."/>
            <person name="Saw J.H."/>
            <person name="Jorgensen S.L."/>
            <person name="Zaremba-Niedzwiedzka K."/>
            <person name="Martijn J."/>
            <person name="Lind A.E."/>
            <person name="van Eijk R."/>
            <person name="Schleper C."/>
            <person name="Guy L."/>
            <person name="Ettema T.J."/>
        </authorList>
    </citation>
    <scope>NUCLEOTIDE SEQUENCE</scope>
</reference>
<evidence type="ECO:0000259" key="8">
    <source>
        <dbReference type="Pfam" id="PF06808"/>
    </source>
</evidence>
<dbReference type="PANTHER" id="PTHR33362:SF5">
    <property type="entry name" value="C4-DICARBOXYLATE TRAP TRANSPORTER LARGE PERMEASE PROTEIN DCTM"/>
    <property type="match status" value="1"/>
</dbReference>
<evidence type="ECO:0000313" key="9">
    <source>
        <dbReference type="EMBL" id="KKM02227.1"/>
    </source>
</evidence>
<protein>
    <recommendedName>
        <fullName evidence="8">TRAP C4-dicarboxylate transport system permease DctM subunit domain-containing protein</fullName>
    </recommendedName>
</protein>
<dbReference type="PIRSF" id="PIRSF006066">
    <property type="entry name" value="HI0050"/>
    <property type="match status" value="1"/>
</dbReference>
<dbReference type="InterPro" id="IPR004681">
    <property type="entry name" value="TRAP_DctM"/>
</dbReference>
<feature type="transmembrane region" description="Helical" evidence="7">
    <location>
        <begin position="310"/>
        <end position="327"/>
    </location>
</feature>
<keyword evidence="4 7" id="KW-0812">Transmembrane</keyword>
<evidence type="ECO:0000256" key="4">
    <source>
        <dbReference type="ARBA" id="ARBA00022692"/>
    </source>
</evidence>
<evidence type="ECO:0000256" key="2">
    <source>
        <dbReference type="ARBA" id="ARBA00022475"/>
    </source>
</evidence>
<keyword evidence="2" id="KW-1003">Cell membrane</keyword>
<evidence type="ECO:0000256" key="5">
    <source>
        <dbReference type="ARBA" id="ARBA00022989"/>
    </source>
</evidence>
<feature type="transmembrane region" description="Helical" evidence="7">
    <location>
        <begin position="170"/>
        <end position="195"/>
    </location>
</feature>
<keyword evidence="5 7" id="KW-1133">Transmembrane helix</keyword>
<gene>
    <name evidence="9" type="ORF">LCGC14_1786560</name>
</gene>
<feature type="transmembrane region" description="Helical" evidence="7">
    <location>
        <begin position="223"/>
        <end position="256"/>
    </location>
</feature>
<dbReference type="GO" id="GO:0022857">
    <property type="term" value="F:transmembrane transporter activity"/>
    <property type="evidence" value="ECO:0007669"/>
    <property type="project" value="TreeGrafter"/>
</dbReference>
<feature type="transmembrane region" description="Helical" evidence="7">
    <location>
        <begin position="7"/>
        <end position="34"/>
    </location>
</feature>
<feature type="non-terminal residue" evidence="9">
    <location>
        <position position="1"/>
    </location>
</feature>
<keyword evidence="3" id="KW-0997">Cell inner membrane</keyword>
<dbReference type="InterPro" id="IPR010656">
    <property type="entry name" value="DctM"/>
</dbReference>
<dbReference type="GO" id="GO:0005886">
    <property type="term" value="C:plasma membrane"/>
    <property type="evidence" value="ECO:0007669"/>
    <property type="project" value="UniProtKB-SubCell"/>
</dbReference>
<sequence length="427" mass="44961">VLTGVFILIGLMLLGIPIGYALGIASVLGLAMVVPMTVIEGQMTQVVHHVTANFVILTIPMFVLMAEFLSAGHIAEDMMIACNRVMRRIRGGLAMATVFAGTILAAASGSSTASVASITRASYPTMRSLGYDPGFAIGSIAISGTLAIMIPPSIAFIIYGLMTDVSIGKLFMAGLIPGLMTAGGYIIAIALQAWLRPEIAPTNNAAPAPDEPRQTGQVWPMAVLVLIVLICLYSGIATPTEIGAIGALGALLLSLVMRRMTRGSFVVAVGNTLRTSAMIVTIIFGATLFGFFIAYTQVTNTLLDWISAEGFAPFTVLMLVVLTYLVLGMIMDQFAIIVLTAPVAYQLLTGLGYDGIWFGVIVVKAAEIGLVSPPMGLNVFIASSASGVDTRTAFRGTLPFVGVELILLALLIAFPQLSLWLPELLSR</sequence>
<comment type="subcellular location">
    <subcellularLocation>
        <location evidence="1">Cell inner membrane</location>
        <topology evidence="1">Multi-pass membrane protein</topology>
    </subcellularLocation>
</comment>
<dbReference type="NCBIfam" id="TIGR00786">
    <property type="entry name" value="dctM"/>
    <property type="match status" value="1"/>
</dbReference>
<name>A0A0F9HGC7_9ZZZZ</name>
<evidence type="ECO:0000256" key="1">
    <source>
        <dbReference type="ARBA" id="ARBA00004429"/>
    </source>
</evidence>
<feature type="transmembrane region" description="Helical" evidence="7">
    <location>
        <begin position="277"/>
        <end position="298"/>
    </location>
</feature>
<feature type="domain" description="TRAP C4-dicarboxylate transport system permease DctM subunit" evidence="8">
    <location>
        <begin position="6"/>
        <end position="417"/>
    </location>
</feature>